<comment type="subunit">
    <text evidence="4">Part of the 50S ribosomal subunit. Contacts protein L29, and trigger factor when it is bound to the ribosome.</text>
</comment>
<keyword evidence="7" id="KW-1185">Reference proteome</keyword>
<dbReference type="GO" id="GO:0005840">
    <property type="term" value="C:ribosome"/>
    <property type="evidence" value="ECO:0007669"/>
    <property type="project" value="UniProtKB-KW"/>
</dbReference>
<dbReference type="RefSeq" id="WP_075067667.1">
    <property type="nucleotide sequence ID" value="NZ_LKAJ02000001.1"/>
</dbReference>
<dbReference type="EMBL" id="LKAJ02000001">
    <property type="protein sequence ID" value="MCS5710266.1"/>
    <property type="molecule type" value="Genomic_DNA"/>
</dbReference>
<reference evidence="6" key="3">
    <citation type="submission" date="2021-06" db="EMBL/GenBank/DDBJ databases">
        <title>Genomic Description and Analysis of Intracellular Bacteria, Candidatus Berkiella cookevillensis and Candidatus Berkiella aquae.</title>
        <authorList>
            <person name="Kidane D.T."/>
            <person name="Mehari Y.T."/>
            <person name="Rice F.C."/>
            <person name="Arivett B.A."/>
            <person name="Farone A.L."/>
            <person name="Berk S.G."/>
            <person name="Farone M.B."/>
        </authorList>
    </citation>
    <scope>NUCLEOTIDE SEQUENCE</scope>
    <source>
        <strain evidence="6">HT99</strain>
    </source>
</reference>
<reference evidence="5" key="1">
    <citation type="submission" date="2015-09" db="EMBL/GenBank/DDBJ databases">
        <title>Draft Genome Sequences of Two Novel Amoeba-resistant Intranuclear Bacteria, Candidatus Berkiella cookevillensis and Candidatus Berkiella aquae.</title>
        <authorList>
            <person name="Mehari Y.T."/>
            <person name="Arivett B.A."/>
            <person name="Farone A.L."/>
            <person name="Gunderson J.H."/>
            <person name="Farone M.B."/>
        </authorList>
    </citation>
    <scope>NUCLEOTIDE SEQUENCE [LARGE SCALE GENOMIC DNA]</scope>
    <source>
        <strain evidence="5">HT99</strain>
    </source>
</reference>
<reference evidence="6" key="2">
    <citation type="journal article" date="2016" name="Genome Announc.">
        <title>Draft Genome Sequences of Two Novel Amoeba-Resistant Intranuclear Bacteria, 'Candidatus Berkiella cookevillensis' and 'Candidatus Berkiella aquae'.</title>
        <authorList>
            <person name="Mehari Y.T."/>
            <person name="Arivett B.A."/>
            <person name="Farone A.L."/>
            <person name="Gunderson J.H."/>
            <person name="Farone M.B."/>
        </authorList>
    </citation>
    <scope>NUCLEOTIDE SEQUENCE</scope>
    <source>
        <strain evidence="6">HT99</strain>
    </source>
</reference>
<evidence type="ECO:0000256" key="1">
    <source>
        <dbReference type="ARBA" id="ARBA00006700"/>
    </source>
</evidence>
<evidence type="ECO:0000256" key="4">
    <source>
        <dbReference type="HAMAP-Rule" id="MF_01369"/>
    </source>
</evidence>
<dbReference type="InterPro" id="IPR012678">
    <property type="entry name" value="Ribosomal_uL23/eL15/eS24_sf"/>
</dbReference>
<keyword evidence="4" id="KW-0694">RNA-binding</keyword>
<dbReference type="Pfam" id="PF00276">
    <property type="entry name" value="Ribosomal_L23"/>
    <property type="match status" value="1"/>
</dbReference>
<dbReference type="InterPro" id="IPR012677">
    <property type="entry name" value="Nucleotide-bd_a/b_plait_sf"/>
</dbReference>
<name>A0A0Q9YL21_9GAMM</name>
<keyword evidence="4" id="KW-0699">rRNA-binding</keyword>
<dbReference type="InterPro" id="IPR013025">
    <property type="entry name" value="Ribosomal_uL23-like"/>
</dbReference>
<protein>
    <recommendedName>
        <fullName evidence="4">Large ribosomal subunit protein uL23</fullName>
    </recommendedName>
</protein>
<dbReference type="GO" id="GO:0006412">
    <property type="term" value="P:translation"/>
    <property type="evidence" value="ECO:0007669"/>
    <property type="project" value="UniProtKB-UniRule"/>
</dbReference>
<keyword evidence="3 4" id="KW-0687">Ribonucleoprotein</keyword>
<dbReference type="Proteomes" id="UP000051497">
    <property type="component" value="Unassembled WGS sequence"/>
</dbReference>
<dbReference type="HAMAP" id="MF_01369_B">
    <property type="entry name" value="Ribosomal_uL23_B"/>
    <property type="match status" value="1"/>
</dbReference>
<dbReference type="GO" id="GO:0003735">
    <property type="term" value="F:structural constituent of ribosome"/>
    <property type="evidence" value="ECO:0007669"/>
    <property type="project" value="InterPro"/>
</dbReference>
<evidence type="ECO:0000313" key="6">
    <source>
        <dbReference type="EMBL" id="MCS5710266.1"/>
    </source>
</evidence>
<sequence length="103" mass="11549">MSGKQPIDALSKVLIAPLVSEKASRTGERENSVSFWVNPKASKHEIKQAVEQFFPDVKVESVRTLVKGRAFVRFGQVEGRTKKMKKAYVKLAQGTQINFAELE</sequence>
<dbReference type="NCBIfam" id="NF004363">
    <property type="entry name" value="PRK05738.2-4"/>
    <property type="match status" value="1"/>
</dbReference>
<organism evidence="5">
    <name type="scientific">Candidatus Berkiella aquae</name>
    <dbReference type="NCBI Taxonomy" id="295108"/>
    <lineage>
        <taxon>Bacteria</taxon>
        <taxon>Pseudomonadati</taxon>
        <taxon>Pseudomonadota</taxon>
        <taxon>Gammaproteobacteria</taxon>
        <taxon>Candidatus Berkiellales</taxon>
        <taxon>Candidatus Berkiellaceae</taxon>
        <taxon>Candidatus Berkiella</taxon>
    </lineage>
</organism>
<keyword evidence="2 4" id="KW-0689">Ribosomal protein</keyword>
<dbReference type="EMBL" id="LKAJ01000022">
    <property type="protein sequence ID" value="KRG18026.1"/>
    <property type="molecule type" value="Genomic_DNA"/>
</dbReference>
<accession>A0A0Q9YL21</accession>
<dbReference type="NCBIfam" id="NF004359">
    <property type="entry name" value="PRK05738.1-3"/>
    <property type="match status" value="1"/>
</dbReference>
<proteinExistence type="inferred from homology"/>
<evidence type="ECO:0000256" key="2">
    <source>
        <dbReference type="ARBA" id="ARBA00022980"/>
    </source>
</evidence>
<evidence type="ECO:0000313" key="7">
    <source>
        <dbReference type="Proteomes" id="UP000051497"/>
    </source>
</evidence>
<evidence type="ECO:0000313" key="5">
    <source>
        <dbReference type="EMBL" id="KRG18026.1"/>
    </source>
</evidence>
<dbReference type="OrthoDB" id="9793353at2"/>
<comment type="caution">
    <text evidence="5">The sequence shown here is derived from an EMBL/GenBank/DDBJ whole genome shotgun (WGS) entry which is preliminary data.</text>
</comment>
<comment type="function">
    <text evidence="4">One of the early assembly proteins it binds 23S rRNA. One of the proteins that surrounds the polypeptide exit tunnel on the outside of the ribosome. Forms the main docking site for trigger factor binding to the ribosome.</text>
</comment>
<dbReference type="SUPFAM" id="SSF54189">
    <property type="entry name" value="Ribosomal proteins S24e, L23 and L15e"/>
    <property type="match status" value="1"/>
</dbReference>
<dbReference type="Gene3D" id="3.30.70.330">
    <property type="match status" value="1"/>
</dbReference>
<evidence type="ECO:0000256" key="3">
    <source>
        <dbReference type="ARBA" id="ARBA00023274"/>
    </source>
</evidence>
<gene>
    <name evidence="4 5" type="primary">rplW</name>
    <name evidence="6" type="ORF">HT99x_002410</name>
    <name evidence="5" type="ORF">HT99x_03078</name>
</gene>
<comment type="similarity">
    <text evidence="1 4">Belongs to the universal ribosomal protein uL23 family.</text>
</comment>
<dbReference type="AlphaFoldDB" id="A0A0Q9YL21"/>
<dbReference type="GO" id="GO:0019843">
    <property type="term" value="F:rRNA binding"/>
    <property type="evidence" value="ECO:0007669"/>
    <property type="project" value="UniProtKB-UniRule"/>
</dbReference>
<dbReference type="STRING" id="295108.HT99x_03078"/>
<dbReference type="GO" id="GO:1990904">
    <property type="term" value="C:ribonucleoprotein complex"/>
    <property type="evidence" value="ECO:0007669"/>
    <property type="project" value="UniProtKB-KW"/>
</dbReference>
<dbReference type="PANTHER" id="PTHR11620">
    <property type="entry name" value="60S RIBOSOMAL PROTEIN L23A"/>
    <property type="match status" value="1"/>
</dbReference>